<sequence length="262" mass="29089">MPAPTEIEDPLQGVQAFLFDVFGTVVDWRRGVSEQLEAKLGALAPNEDRDAFAEEWRVQGYYKMTAAVAHGRPGSLNVDEIHRQFLDSMLASDRWKHLAPHLDDGGRHELVLFWHRLPGWPDATPGLYGIKQHAIIGTLSNGSVRTLVDMAKHSDLPWDVVLCSELLGSYKPNPKVYLGAVQHLSLASPSQLCMVATHIYDLRAAASHGIRTVFVRRPREPDSPSDVRGKAEGGEVDLVVDSFEEIACALKARGTEKQVWQH</sequence>
<dbReference type="PRINTS" id="PR00413">
    <property type="entry name" value="HADHALOGNASE"/>
</dbReference>
<name>A0A165PQM7_9APHY</name>
<dbReference type="EMBL" id="KV429066">
    <property type="protein sequence ID" value="KZT68512.1"/>
    <property type="molecule type" value="Genomic_DNA"/>
</dbReference>
<dbReference type="PANTHER" id="PTHR43316:SF3">
    <property type="entry name" value="HALOACID DEHALOGENASE, TYPE II (AFU_ORTHOLOGUE AFUA_2G07750)-RELATED"/>
    <property type="match status" value="1"/>
</dbReference>
<evidence type="ECO:0000256" key="1">
    <source>
        <dbReference type="ARBA" id="ARBA00008106"/>
    </source>
</evidence>
<dbReference type="SUPFAM" id="SSF56784">
    <property type="entry name" value="HAD-like"/>
    <property type="match status" value="1"/>
</dbReference>
<dbReference type="GO" id="GO:0019120">
    <property type="term" value="F:hydrolase activity, acting on acid halide bonds, in C-halide compounds"/>
    <property type="evidence" value="ECO:0007669"/>
    <property type="project" value="InterPro"/>
</dbReference>
<dbReference type="Gene3D" id="3.40.50.1000">
    <property type="entry name" value="HAD superfamily/HAD-like"/>
    <property type="match status" value="1"/>
</dbReference>
<accession>A0A165PQM7</accession>
<proteinExistence type="inferred from homology"/>
<dbReference type="InterPro" id="IPR036412">
    <property type="entry name" value="HAD-like_sf"/>
</dbReference>
<comment type="similarity">
    <text evidence="1">Belongs to the HAD-like hydrolase superfamily. S-2-haloalkanoic acid dehalogenase family.</text>
</comment>
<dbReference type="InterPro" id="IPR051540">
    <property type="entry name" value="S-2-haloacid_dehalogenase"/>
</dbReference>
<evidence type="ECO:0000313" key="3">
    <source>
        <dbReference type="EMBL" id="KZT68512.1"/>
    </source>
</evidence>
<organism evidence="3 4">
    <name type="scientific">Daedalea quercina L-15889</name>
    <dbReference type="NCBI Taxonomy" id="1314783"/>
    <lineage>
        <taxon>Eukaryota</taxon>
        <taxon>Fungi</taxon>
        <taxon>Dikarya</taxon>
        <taxon>Basidiomycota</taxon>
        <taxon>Agaricomycotina</taxon>
        <taxon>Agaricomycetes</taxon>
        <taxon>Polyporales</taxon>
        <taxon>Fomitopsis</taxon>
    </lineage>
</organism>
<dbReference type="InterPro" id="IPR023198">
    <property type="entry name" value="PGP-like_dom2"/>
</dbReference>
<dbReference type="InterPro" id="IPR023214">
    <property type="entry name" value="HAD_sf"/>
</dbReference>
<keyword evidence="4" id="KW-1185">Reference proteome</keyword>
<dbReference type="OrthoDB" id="2363873at2759"/>
<dbReference type="Proteomes" id="UP000076727">
    <property type="component" value="Unassembled WGS sequence"/>
</dbReference>
<dbReference type="InterPro" id="IPR006439">
    <property type="entry name" value="HAD-SF_hydro_IA"/>
</dbReference>
<dbReference type="Pfam" id="PF00702">
    <property type="entry name" value="Hydrolase"/>
    <property type="match status" value="1"/>
</dbReference>
<gene>
    <name evidence="3" type="ORF">DAEQUDRAFT_671433</name>
</gene>
<dbReference type="InterPro" id="IPR006328">
    <property type="entry name" value="2-HAD"/>
</dbReference>
<evidence type="ECO:0000313" key="4">
    <source>
        <dbReference type="Proteomes" id="UP000076727"/>
    </source>
</evidence>
<dbReference type="Gene3D" id="1.10.150.240">
    <property type="entry name" value="Putative phosphatase, domain 2"/>
    <property type="match status" value="1"/>
</dbReference>
<protein>
    <submittedName>
        <fullName evidence="3">Haloacid dehalogenase</fullName>
    </submittedName>
</protein>
<dbReference type="NCBIfam" id="TIGR01493">
    <property type="entry name" value="HAD-SF-IA-v2"/>
    <property type="match status" value="1"/>
</dbReference>
<dbReference type="NCBIfam" id="TIGR01428">
    <property type="entry name" value="HAD_type_II"/>
    <property type="match status" value="1"/>
</dbReference>
<dbReference type="STRING" id="1314783.A0A165PQM7"/>
<dbReference type="GO" id="GO:0016791">
    <property type="term" value="F:phosphatase activity"/>
    <property type="evidence" value="ECO:0007669"/>
    <property type="project" value="UniProtKB-ARBA"/>
</dbReference>
<keyword evidence="2" id="KW-0378">Hydrolase</keyword>
<evidence type="ECO:0000256" key="2">
    <source>
        <dbReference type="ARBA" id="ARBA00022801"/>
    </source>
</evidence>
<dbReference type="AlphaFoldDB" id="A0A165PQM7"/>
<dbReference type="PANTHER" id="PTHR43316">
    <property type="entry name" value="HYDROLASE, HALOACID DELAHOGENASE-RELATED"/>
    <property type="match status" value="1"/>
</dbReference>
<reference evidence="3 4" key="1">
    <citation type="journal article" date="2016" name="Mol. Biol. Evol.">
        <title>Comparative Genomics of Early-Diverging Mushroom-Forming Fungi Provides Insights into the Origins of Lignocellulose Decay Capabilities.</title>
        <authorList>
            <person name="Nagy L.G."/>
            <person name="Riley R."/>
            <person name="Tritt A."/>
            <person name="Adam C."/>
            <person name="Daum C."/>
            <person name="Floudas D."/>
            <person name="Sun H."/>
            <person name="Yadav J.S."/>
            <person name="Pangilinan J."/>
            <person name="Larsson K.H."/>
            <person name="Matsuura K."/>
            <person name="Barry K."/>
            <person name="Labutti K."/>
            <person name="Kuo R."/>
            <person name="Ohm R.A."/>
            <person name="Bhattacharya S.S."/>
            <person name="Shirouzu T."/>
            <person name="Yoshinaga Y."/>
            <person name="Martin F.M."/>
            <person name="Grigoriev I.V."/>
            <person name="Hibbett D.S."/>
        </authorList>
    </citation>
    <scope>NUCLEOTIDE SEQUENCE [LARGE SCALE GENOMIC DNA]</scope>
    <source>
        <strain evidence="3 4">L-15889</strain>
    </source>
</reference>